<comment type="caution">
    <text evidence="1">The sequence shown here is derived from an EMBL/GenBank/DDBJ whole genome shotgun (WGS) entry which is preliminary data.</text>
</comment>
<dbReference type="AlphaFoldDB" id="A0AA40DY51"/>
<dbReference type="EMBL" id="JAUKUA010000004">
    <property type="protein sequence ID" value="KAK0715923.1"/>
    <property type="molecule type" value="Genomic_DNA"/>
</dbReference>
<gene>
    <name evidence="1" type="ORF">B0H67DRAFT_254733</name>
</gene>
<evidence type="ECO:0000313" key="1">
    <source>
        <dbReference type="EMBL" id="KAK0715923.1"/>
    </source>
</evidence>
<proteinExistence type="predicted"/>
<organism evidence="1 2">
    <name type="scientific">Lasiosphaeris hirsuta</name>
    <dbReference type="NCBI Taxonomy" id="260670"/>
    <lineage>
        <taxon>Eukaryota</taxon>
        <taxon>Fungi</taxon>
        <taxon>Dikarya</taxon>
        <taxon>Ascomycota</taxon>
        <taxon>Pezizomycotina</taxon>
        <taxon>Sordariomycetes</taxon>
        <taxon>Sordariomycetidae</taxon>
        <taxon>Sordariales</taxon>
        <taxon>Lasiosphaeriaceae</taxon>
        <taxon>Lasiosphaeris</taxon>
    </lineage>
</organism>
<evidence type="ECO:0000313" key="2">
    <source>
        <dbReference type="Proteomes" id="UP001172102"/>
    </source>
</evidence>
<reference evidence="1" key="1">
    <citation type="submission" date="2023-06" db="EMBL/GenBank/DDBJ databases">
        <title>Genome-scale phylogeny and comparative genomics of the fungal order Sordariales.</title>
        <authorList>
            <consortium name="Lawrence Berkeley National Laboratory"/>
            <person name="Hensen N."/>
            <person name="Bonometti L."/>
            <person name="Westerberg I."/>
            <person name="Brannstrom I.O."/>
            <person name="Guillou S."/>
            <person name="Cros-Aarteil S."/>
            <person name="Calhoun S."/>
            <person name="Haridas S."/>
            <person name="Kuo A."/>
            <person name="Mondo S."/>
            <person name="Pangilinan J."/>
            <person name="Riley R."/>
            <person name="Labutti K."/>
            <person name="Andreopoulos B."/>
            <person name="Lipzen A."/>
            <person name="Chen C."/>
            <person name="Yanf M."/>
            <person name="Daum C."/>
            <person name="Ng V."/>
            <person name="Clum A."/>
            <person name="Steindorff A."/>
            <person name="Ohm R."/>
            <person name="Martin F."/>
            <person name="Silar P."/>
            <person name="Natvig D."/>
            <person name="Lalanne C."/>
            <person name="Gautier V."/>
            <person name="Ament-Velasquez S.L."/>
            <person name="Kruys A."/>
            <person name="Hutchinson M.I."/>
            <person name="Powell A.J."/>
            <person name="Barry K."/>
            <person name="Miller A.N."/>
            <person name="Grigoriev I.V."/>
            <person name="Debuchy R."/>
            <person name="Gladieux P."/>
            <person name="Thoren M.H."/>
            <person name="Johannesson H."/>
        </authorList>
    </citation>
    <scope>NUCLEOTIDE SEQUENCE</scope>
    <source>
        <strain evidence="1">SMH4607-1</strain>
    </source>
</reference>
<dbReference type="Proteomes" id="UP001172102">
    <property type="component" value="Unassembled WGS sequence"/>
</dbReference>
<keyword evidence="2" id="KW-1185">Reference proteome</keyword>
<sequence length="86" mass="9707">MFSVQRRAVLQRRFLRLLTPFPKHTTNLIAGLFRSEILHPLIHTNPCQMPCPYWNAGCIAFSEPSLIIIDTLPSTAATPPFATVYP</sequence>
<accession>A0AA40DY51</accession>
<protein>
    <submittedName>
        <fullName evidence="1">Uncharacterized protein</fullName>
    </submittedName>
</protein>
<name>A0AA40DY51_9PEZI</name>